<dbReference type="OrthoDB" id="2588098at2759"/>
<evidence type="ECO:0000313" key="2">
    <source>
        <dbReference type="EMBL" id="KAF9149081.1"/>
    </source>
</evidence>
<organism evidence="2 3">
    <name type="scientific">Linnemannia schmuckeri</name>
    <dbReference type="NCBI Taxonomy" id="64567"/>
    <lineage>
        <taxon>Eukaryota</taxon>
        <taxon>Fungi</taxon>
        <taxon>Fungi incertae sedis</taxon>
        <taxon>Mucoromycota</taxon>
        <taxon>Mortierellomycotina</taxon>
        <taxon>Mortierellomycetes</taxon>
        <taxon>Mortierellales</taxon>
        <taxon>Mortierellaceae</taxon>
        <taxon>Linnemannia</taxon>
    </lineage>
</organism>
<feature type="chain" id="PRO_5040248645" evidence="1">
    <location>
        <begin position="30"/>
        <end position="158"/>
    </location>
</feature>
<dbReference type="EMBL" id="JAAAUQ010000576">
    <property type="protein sequence ID" value="KAF9149081.1"/>
    <property type="molecule type" value="Genomic_DNA"/>
</dbReference>
<comment type="caution">
    <text evidence="2">The sequence shown here is derived from an EMBL/GenBank/DDBJ whole genome shotgun (WGS) entry which is preliminary data.</text>
</comment>
<evidence type="ECO:0000256" key="1">
    <source>
        <dbReference type="SAM" id="SignalP"/>
    </source>
</evidence>
<protein>
    <submittedName>
        <fullName evidence="2">Uncharacterized protein</fullName>
    </submittedName>
</protein>
<dbReference type="Proteomes" id="UP000748756">
    <property type="component" value="Unassembled WGS sequence"/>
</dbReference>
<gene>
    <name evidence="2" type="ORF">BG015_009148</name>
</gene>
<keyword evidence="3" id="KW-1185">Reference proteome</keyword>
<proteinExistence type="predicted"/>
<reference evidence="2" key="1">
    <citation type="journal article" date="2020" name="Fungal Divers.">
        <title>Resolving the Mortierellaceae phylogeny through synthesis of multi-gene phylogenetics and phylogenomics.</title>
        <authorList>
            <person name="Vandepol N."/>
            <person name="Liber J."/>
            <person name="Desiro A."/>
            <person name="Na H."/>
            <person name="Kennedy M."/>
            <person name="Barry K."/>
            <person name="Grigoriev I.V."/>
            <person name="Miller A.N."/>
            <person name="O'Donnell K."/>
            <person name="Stajich J.E."/>
            <person name="Bonito G."/>
        </authorList>
    </citation>
    <scope>NUCLEOTIDE SEQUENCE</scope>
    <source>
        <strain evidence="2">NRRL 6426</strain>
    </source>
</reference>
<evidence type="ECO:0000313" key="3">
    <source>
        <dbReference type="Proteomes" id="UP000748756"/>
    </source>
</evidence>
<keyword evidence="1" id="KW-0732">Signal</keyword>
<sequence>MWEKLMNKGEKPLLAMALAHLSFPTTAIAEDDALVEVVKNPIAPMGSWSGDRIVIIGDYSEGFPPFFTSQDQQVYKAFYAAKAAKLSKENGQIDTLEDQLKVQFPKQHATQHLILNLEKKEYLDSAVCKSPSQEDEEDNDTSIATYVNAFAHQKDDIM</sequence>
<feature type="signal peptide" evidence="1">
    <location>
        <begin position="1"/>
        <end position="29"/>
    </location>
</feature>
<accession>A0A9P5RZF4</accession>
<dbReference type="AlphaFoldDB" id="A0A9P5RZF4"/>
<name>A0A9P5RZF4_9FUNG</name>